<dbReference type="InterPro" id="IPR032675">
    <property type="entry name" value="LRR_dom_sf"/>
</dbReference>
<protein>
    <submittedName>
        <fullName evidence="1">Uncharacterized protein</fullName>
    </submittedName>
</protein>
<evidence type="ECO:0000313" key="1">
    <source>
        <dbReference type="EMBL" id="KAJ7024449.1"/>
    </source>
</evidence>
<name>A0AAD6SBD9_9AGAR</name>
<sequence>MHLWLTTSTITVESSLYFHIAKERTGPFLPRLRSLTCSPLVLEAVLFLSQSLRSISFDCAISRLALTFLSAAWAKARTLSDLHITFGGTPDASLIIGMIASFRTISQLNLRLNSPLSHYLQVDRILAQRNGLKHYFISARDQWENNIQNYSLTAGFSDLASLSRMWFQLPEGGACSRCSEKLSKLQLVLRPIASSPVSELEWRPMVAFIHTRGWASLHELFIDFHYTSLAISLTTLFESLDHFHIQKIARNCPSLELITLIAGMGEDIVAPSIACLVYLATHCPNLGGLERSFKSAVSLPFKVPDSFQNNKVLKVVYVRGMLLSPDAQNKKTLAIARFIDRIFPRVYFVKKLAFADPAWAAVELLVKKFQVARAERELGH</sequence>
<gene>
    <name evidence="1" type="ORF">C8F04DRAFT_1270250</name>
</gene>
<reference evidence="1" key="1">
    <citation type="submission" date="2023-03" db="EMBL/GenBank/DDBJ databases">
        <title>Massive genome expansion in bonnet fungi (Mycena s.s.) driven by repeated elements and novel gene families across ecological guilds.</title>
        <authorList>
            <consortium name="Lawrence Berkeley National Laboratory"/>
            <person name="Harder C.B."/>
            <person name="Miyauchi S."/>
            <person name="Viragh M."/>
            <person name="Kuo A."/>
            <person name="Thoen E."/>
            <person name="Andreopoulos B."/>
            <person name="Lu D."/>
            <person name="Skrede I."/>
            <person name="Drula E."/>
            <person name="Henrissat B."/>
            <person name="Morin E."/>
            <person name="Kohler A."/>
            <person name="Barry K."/>
            <person name="LaButti K."/>
            <person name="Morin E."/>
            <person name="Salamov A."/>
            <person name="Lipzen A."/>
            <person name="Mereny Z."/>
            <person name="Hegedus B."/>
            <person name="Baldrian P."/>
            <person name="Stursova M."/>
            <person name="Weitz H."/>
            <person name="Taylor A."/>
            <person name="Grigoriev I.V."/>
            <person name="Nagy L.G."/>
            <person name="Martin F."/>
            <person name="Kauserud H."/>
        </authorList>
    </citation>
    <scope>NUCLEOTIDE SEQUENCE</scope>
    <source>
        <strain evidence="1">CBHHK200</strain>
    </source>
</reference>
<dbReference type="Gene3D" id="3.80.10.10">
    <property type="entry name" value="Ribonuclease Inhibitor"/>
    <property type="match status" value="1"/>
</dbReference>
<dbReference type="AlphaFoldDB" id="A0AAD6SBD9"/>
<evidence type="ECO:0000313" key="2">
    <source>
        <dbReference type="Proteomes" id="UP001218188"/>
    </source>
</evidence>
<comment type="caution">
    <text evidence="1">The sequence shown here is derived from an EMBL/GenBank/DDBJ whole genome shotgun (WGS) entry which is preliminary data.</text>
</comment>
<accession>A0AAD6SBD9</accession>
<dbReference type="Proteomes" id="UP001218188">
    <property type="component" value="Unassembled WGS sequence"/>
</dbReference>
<organism evidence="1 2">
    <name type="scientific">Mycena alexandri</name>
    <dbReference type="NCBI Taxonomy" id="1745969"/>
    <lineage>
        <taxon>Eukaryota</taxon>
        <taxon>Fungi</taxon>
        <taxon>Dikarya</taxon>
        <taxon>Basidiomycota</taxon>
        <taxon>Agaricomycotina</taxon>
        <taxon>Agaricomycetes</taxon>
        <taxon>Agaricomycetidae</taxon>
        <taxon>Agaricales</taxon>
        <taxon>Marasmiineae</taxon>
        <taxon>Mycenaceae</taxon>
        <taxon>Mycena</taxon>
    </lineage>
</organism>
<dbReference type="EMBL" id="JARJCM010000169">
    <property type="protein sequence ID" value="KAJ7024449.1"/>
    <property type="molecule type" value="Genomic_DNA"/>
</dbReference>
<keyword evidence="2" id="KW-1185">Reference proteome</keyword>
<proteinExistence type="predicted"/>